<evidence type="ECO:0000313" key="8">
    <source>
        <dbReference type="Proteomes" id="UP000272471"/>
    </source>
</evidence>
<comment type="subcellular location">
    <subcellularLocation>
        <location evidence="1">Cell membrane</location>
        <topology evidence="1">Multi-pass membrane protein</topology>
    </subcellularLocation>
</comment>
<evidence type="ECO:0000256" key="4">
    <source>
        <dbReference type="SAM" id="Phobius"/>
    </source>
</evidence>
<sequence length="89" mass="9990">MTTQVAYAQAAGKPNWSRYLGWGVLLAALAWAWQGAEMNPMTLVRDSSNMATFAADFFPPDFREWRSYLKEMLVTIQIALWGTALAIVC</sequence>
<dbReference type="EMBL" id="LGLO01000013">
    <property type="protein sequence ID" value="KPC46896.1"/>
    <property type="molecule type" value="Genomic_DNA"/>
</dbReference>
<dbReference type="GO" id="GO:0005886">
    <property type="term" value="C:plasma membrane"/>
    <property type="evidence" value="ECO:0007669"/>
    <property type="project" value="UniProtKB-SubCell"/>
</dbReference>
<protein>
    <submittedName>
        <fullName evidence="5 6">Phosphonate ABC transporter</fullName>
    </submittedName>
</protein>
<dbReference type="Proteomes" id="UP000272471">
    <property type="component" value="Unassembled WGS sequence"/>
</dbReference>
<reference evidence="5 7" key="1">
    <citation type="submission" date="2015-07" db="EMBL/GenBank/DDBJ databases">
        <authorList>
            <person name="O'Brien H.E."/>
            <person name="Thakur S."/>
            <person name="Gong Y."/>
            <person name="Wang P.W."/>
            <person name="Guttman D.S."/>
        </authorList>
    </citation>
    <scope>NUCLEOTIDE SEQUENCE [LARGE SCALE GENOMIC DNA]</scope>
    <source>
        <strain evidence="5 7">BR1</strain>
    </source>
</reference>
<organism evidence="6 8">
    <name type="scientific">Pseudomonas savastanoi pv. glycinea</name>
    <name type="common">Pseudomonas syringae pv. glycinea</name>
    <dbReference type="NCBI Taxonomy" id="318"/>
    <lineage>
        <taxon>Bacteria</taxon>
        <taxon>Pseudomonadati</taxon>
        <taxon>Pseudomonadota</taxon>
        <taxon>Gammaproteobacteria</taxon>
        <taxon>Pseudomonadales</taxon>
        <taxon>Pseudomonadaceae</taxon>
        <taxon>Pseudomonas</taxon>
    </lineage>
</organism>
<feature type="transmembrane region" description="Helical" evidence="4">
    <location>
        <begin position="19"/>
        <end position="36"/>
    </location>
</feature>
<proteinExistence type="predicted"/>
<evidence type="ECO:0000313" key="5">
    <source>
        <dbReference type="EMBL" id="KPC46896.1"/>
    </source>
</evidence>
<evidence type="ECO:0000313" key="6">
    <source>
        <dbReference type="EMBL" id="RMQ05058.1"/>
    </source>
</evidence>
<keyword evidence="4" id="KW-1133">Transmembrane helix</keyword>
<gene>
    <name evidence="5" type="ORF">AC496_2532</name>
    <name evidence="6" type="ORF">ALQ11_00702</name>
</gene>
<name>A0A0P9T5L9_PSESG</name>
<dbReference type="Proteomes" id="UP000037836">
    <property type="component" value="Unassembled WGS sequence"/>
</dbReference>
<evidence type="ECO:0000256" key="2">
    <source>
        <dbReference type="ARBA" id="ARBA00022448"/>
    </source>
</evidence>
<dbReference type="EMBL" id="RBQX01000397">
    <property type="protein sequence ID" value="RMQ05058.1"/>
    <property type="molecule type" value="Genomic_DNA"/>
</dbReference>
<comment type="caution">
    <text evidence="6">The sequence shown here is derived from an EMBL/GenBank/DDBJ whole genome shotgun (WGS) entry which is preliminary data.</text>
</comment>
<reference evidence="6 8" key="3">
    <citation type="submission" date="2018-08" db="EMBL/GenBank/DDBJ databases">
        <title>Recombination of ecologically and evolutionarily significant loci maintains genetic cohesion in the Pseudomonas syringae species complex.</title>
        <authorList>
            <person name="Dillon M."/>
            <person name="Thakur S."/>
            <person name="Almeida R.N.D."/>
            <person name="Weir B.S."/>
            <person name="Guttman D.S."/>
        </authorList>
    </citation>
    <scope>NUCLEOTIDE SEQUENCE [LARGE SCALE GENOMIC DNA]</scope>
    <source>
        <strain evidence="6 8">ICMP 4182</strain>
    </source>
</reference>
<accession>A0A0P9T5L9</accession>
<dbReference type="AlphaFoldDB" id="A0A0P9T5L9"/>
<evidence type="ECO:0000313" key="7">
    <source>
        <dbReference type="Proteomes" id="UP000037836"/>
    </source>
</evidence>
<keyword evidence="4" id="KW-0472">Membrane</keyword>
<evidence type="ECO:0000256" key="1">
    <source>
        <dbReference type="ARBA" id="ARBA00004651"/>
    </source>
</evidence>
<dbReference type="PANTHER" id="PTHR30043">
    <property type="entry name" value="PHOSPHONATES TRANSPORT SYSTEM PERMEASE PROTEIN"/>
    <property type="match status" value="1"/>
</dbReference>
<keyword evidence="2" id="KW-0813">Transport</keyword>
<keyword evidence="4" id="KW-0812">Transmembrane</keyword>
<keyword evidence="3" id="KW-1003">Cell membrane</keyword>
<keyword evidence="7" id="KW-1185">Reference proteome</keyword>
<evidence type="ECO:0000256" key="3">
    <source>
        <dbReference type="ARBA" id="ARBA00022475"/>
    </source>
</evidence>
<dbReference type="PANTHER" id="PTHR30043:SF1">
    <property type="entry name" value="ABC TRANSPORT SYSTEM PERMEASE PROTEIN P69"/>
    <property type="match status" value="1"/>
</dbReference>
<reference evidence="5 7" key="2">
    <citation type="submission" date="2015-10" db="EMBL/GenBank/DDBJ databases">
        <title>Comparative genomics and high-throughput reverse genetic screens identify a new phytobacterial MAMP and an Arabidopsis receptor required for immune elicitation.</title>
        <authorList>
            <person name="Mott G.A."/>
            <person name="Thakur S."/>
            <person name="Wang P.W."/>
            <person name="Desveaux D."/>
            <person name="Guttman D.S."/>
        </authorList>
    </citation>
    <scope>NUCLEOTIDE SEQUENCE [LARGE SCALE GENOMIC DNA]</scope>
    <source>
        <strain evidence="5 7">BR1</strain>
    </source>
</reference>